<dbReference type="VEuPathDB" id="VectorBase:HLOH_050899"/>
<reference evidence="2 3" key="1">
    <citation type="journal article" date="2020" name="Cell">
        <title>Large-Scale Comparative Analyses of Tick Genomes Elucidate Their Genetic Diversity and Vector Capacities.</title>
        <authorList>
            <consortium name="Tick Genome and Microbiome Consortium (TIGMIC)"/>
            <person name="Jia N."/>
            <person name="Wang J."/>
            <person name="Shi W."/>
            <person name="Du L."/>
            <person name="Sun Y."/>
            <person name="Zhan W."/>
            <person name="Jiang J.F."/>
            <person name="Wang Q."/>
            <person name="Zhang B."/>
            <person name="Ji P."/>
            <person name="Bell-Sakyi L."/>
            <person name="Cui X.M."/>
            <person name="Yuan T.T."/>
            <person name="Jiang B.G."/>
            <person name="Yang W.F."/>
            <person name="Lam T.T."/>
            <person name="Chang Q.C."/>
            <person name="Ding S.J."/>
            <person name="Wang X.J."/>
            <person name="Zhu J.G."/>
            <person name="Ruan X.D."/>
            <person name="Zhao L."/>
            <person name="Wei J.T."/>
            <person name="Ye R.Z."/>
            <person name="Que T.C."/>
            <person name="Du C.H."/>
            <person name="Zhou Y.H."/>
            <person name="Cheng J.X."/>
            <person name="Dai P.F."/>
            <person name="Guo W.B."/>
            <person name="Han X.H."/>
            <person name="Huang E.J."/>
            <person name="Li L.F."/>
            <person name="Wei W."/>
            <person name="Gao Y.C."/>
            <person name="Liu J.Z."/>
            <person name="Shao H.Z."/>
            <person name="Wang X."/>
            <person name="Wang C.C."/>
            <person name="Yang T.C."/>
            <person name="Huo Q.B."/>
            <person name="Li W."/>
            <person name="Chen H.Y."/>
            <person name="Chen S.E."/>
            <person name="Zhou L.G."/>
            <person name="Ni X.B."/>
            <person name="Tian J.H."/>
            <person name="Sheng Y."/>
            <person name="Liu T."/>
            <person name="Pan Y.S."/>
            <person name="Xia L.Y."/>
            <person name="Li J."/>
            <person name="Zhao F."/>
            <person name="Cao W.C."/>
        </authorList>
    </citation>
    <scope>NUCLEOTIDE SEQUENCE [LARGE SCALE GENOMIC DNA]</scope>
    <source>
        <strain evidence="2">HaeL-2018</strain>
    </source>
</reference>
<sequence length="105" mass="11441">MPKSVEPDLPRLRRPEPTMTCTSVCPSAASAKADTLPQTRRARLDPRLRTWCGGGDGSGREPPTLRRRKVLHRTERKQLRRLIPKDTGAAAPSPGDAVVGARAAH</sequence>
<comment type="caution">
    <text evidence="2">The sequence shown here is derived from an EMBL/GenBank/DDBJ whole genome shotgun (WGS) entry which is preliminary data.</text>
</comment>
<gene>
    <name evidence="2" type="ORF">HPB48_011820</name>
</gene>
<feature type="region of interest" description="Disordered" evidence="1">
    <location>
        <begin position="1"/>
        <end position="40"/>
    </location>
</feature>
<protein>
    <submittedName>
        <fullName evidence="2">Uncharacterized protein</fullName>
    </submittedName>
</protein>
<keyword evidence="3" id="KW-1185">Reference proteome</keyword>
<feature type="compositionally biased region" description="Basic and acidic residues" evidence="1">
    <location>
        <begin position="1"/>
        <end position="16"/>
    </location>
</feature>
<evidence type="ECO:0000313" key="2">
    <source>
        <dbReference type="EMBL" id="KAH9378976.1"/>
    </source>
</evidence>
<proteinExistence type="predicted"/>
<evidence type="ECO:0000313" key="3">
    <source>
        <dbReference type="Proteomes" id="UP000821853"/>
    </source>
</evidence>
<dbReference type="AlphaFoldDB" id="A0A9J6GWC1"/>
<accession>A0A9J6GWC1</accession>
<dbReference type="Proteomes" id="UP000821853">
    <property type="component" value="Unassembled WGS sequence"/>
</dbReference>
<evidence type="ECO:0000256" key="1">
    <source>
        <dbReference type="SAM" id="MobiDB-lite"/>
    </source>
</evidence>
<name>A0A9J6GWC1_HAELO</name>
<feature type="region of interest" description="Disordered" evidence="1">
    <location>
        <begin position="80"/>
        <end position="105"/>
    </location>
</feature>
<organism evidence="2 3">
    <name type="scientific">Haemaphysalis longicornis</name>
    <name type="common">Bush tick</name>
    <dbReference type="NCBI Taxonomy" id="44386"/>
    <lineage>
        <taxon>Eukaryota</taxon>
        <taxon>Metazoa</taxon>
        <taxon>Ecdysozoa</taxon>
        <taxon>Arthropoda</taxon>
        <taxon>Chelicerata</taxon>
        <taxon>Arachnida</taxon>
        <taxon>Acari</taxon>
        <taxon>Parasitiformes</taxon>
        <taxon>Ixodida</taxon>
        <taxon>Ixodoidea</taxon>
        <taxon>Ixodidae</taxon>
        <taxon>Haemaphysalinae</taxon>
        <taxon>Haemaphysalis</taxon>
    </lineage>
</organism>
<dbReference type="EMBL" id="JABSTR010000009">
    <property type="protein sequence ID" value="KAH9378976.1"/>
    <property type="molecule type" value="Genomic_DNA"/>
</dbReference>